<feature type="domain" description="Gcp-like" evidence="1">
    <location>
        <begin position="38"/>
        <end position="131"/>
    </location>
</feature>
<dbReference type="EMBL" id="QBUD01000012">
    <property type="protein sequence ID" value="PUB11828.1"/>
    <property type="molecule type" value="Genomic_DNA"/>
</dbReference>
<sequence length="214" mass="22788">MAQLTLLLQNSSGQLGVGIAEGERLLFDSSVDSSLTASRNVLEHLESARSQLGQSLDDMGEIFVDVGPGGLGATRTTAAFANALAYAKGIAVTGVNAFSLIGSHVARSTDRPVICIRHAARPHFYVGRFEDGRLHDFAFLEKQAVLDLVTRTRDSAVFAGKFKFGPDDVGIAPPSVANAASMLSFLLFARSVDHPSRGAARVFPITESLEAHYL</sequence>
<dbReference type="AlphaFoldDB" id="A0A2T6KAL2"/>
<dbReference type="Gene3D" id="3.30.420.200">
    <property type="match status" value="1"/>
</dbReference>
<accession>A0A2T6KAL2</accession>
<dbReference type="Proteomes" id="UP000244523">
    <property type="component" value="Unassembled WGS sequence"/>
</dbReference>
<dbReference type="Gene3D" id="3.30.420.40">
    <property type="match status" value="1"/>
</dbReference>
<dbReference type="InterPro" id="IPR043129">
    <property type="entry name" value="ATPase_NBD"/>
</dbReference>
<dbReference type="SUPFAM" id="SSF53067">
    <property type="entry name" value="Actin-like ATPase domain"/>
    <property type="match status" value="1"/>
</dbReference>
<organism evidence="2 3">
    <name type="scientific">Yoonia sediminilitoris</name>
    <dbReference type="NCBI Taxonomy" id="1286148"/>
    <lineage>
        <taxon>Bacteria</taxon>
        <taxon>Pseudomonadati</taxon>
        <taxon>Pseudomonadota</taxon>
        <taxon>Alphaproteobacteria</taxon>
        <taxon>Rhodobacterales</taxon>
        <taxon>Paracoccaceae</taxon>
        <taxon>Yoonia</taxon>
    </lineage>
</organism>
<reference evidence="2 3" key="1">
    <citation type="submission" date="2018-04" db="EMBL/GenBank/DDBJ databases">
        <title>Genomic Encyclopedia of Archaeal and Bacterial Type Strains, Phase II (KMG-II): from individual species to whole genera.</title>
        <authorList>
            <person name="Goeker M."/>
        </authorList>
    </citation>
    <scope>NUCLEOTIDE SEQUENCE [LARGE SCALE GENOMIC DNA]</scope>
    <source>
        <strain evidence="2 3">DSM 29955</strain>
    </source>
</reference>
<evidence type="ECO:0000259" key="1">
    <source>
        <dbReference type="Pfam" id="PF00814"/>
    </source>
</evidence>
<evidence type="ECO:0000313" key="2">
    <source>
        <dbReference type="EMBL" id="PUB11828.1"/>
    </source>
</evidence>
<proteinExistence type="predicted"/>
<dbReference type="RefSeq" id="WP_108387624.1">
    <property type="nucleotide sequence ID" value="NZ_QBUD01000012.1"/>
</dbReference>
<name>A0A2T6KAL2_9RHOB</name>
<dbReference type="InterPro" id="IPR000905">
    <property type="entry name" value="Gcp-like_dom"/>
</dbReference>
<gene>
    <name evidence="2" type="ORF">C8N45_11271</name>
</gene>
<keyword evidence="3" id="KW-1185">Reference proteome</keyword>
<comment type="caution">
    <text evidence="2">The sequence shown here is derived from an EMBL/GenBank/DDBJ whole genome shotgun (WGS) entry which is preliminary data.</text>
</comment>
<protein>
    <submittedName>
        <fullName evidence="2">tRNA threonylcarbamoyladenosine biosynthesis protein TsaB</fullName>
    </submittedName>
</protein>
<dbReference type="Pfam" id="PF00814">
    <property type="entry name" value="TsaD"/>
    <property type="match status" value="1"/>
</dbReference>
<evidence type="ECO:0000313" key="3">
    <source>
        <dbReference type="Proteomes" id="UP000244523"/>
    </source>
</evidence>